<feature type="domain" description="HTH tetR-type" evidence="5">
    <location>
        <begin position="13"/>
        <end position="73"/>
    </location>
</feature>
<dbReference type="InterPro" id="IPR036271">
    <property type="entry name" value="Tet_transcr_reg_TetR-rel_C_sf"/>
</dbReference>
<dbReference type="EMBL" id="SIJK02000009">
    <property type="protein sequence ID" value="MBP1465529.1"/>
    <property type="molecule type" value="Genomic_DNA"/>
</dbReference>
<dbReference type="SUPFAM" id="SSF46689">
    <property type="entry name" value="Homeodomain-like"/>
    <property type="match status" value="1"/>
</dbReference>
<accession>A0ABS4D7V4</accession>
<organism evidence="6 7">
    <name type="scientific">Candidatus Chloroploca mongolica</name>
    <dbReference type="NCBI Taxonomy" id="2528176"/>
    <lineage>
        <taxon>Bacteria</taxon>
        <taxon>Bacillati</taxon>
        <taxon>Chloroflexota</taxon>
        <taxon>Chloroflexia</taxon>
        <taxon>Chloroflexales</taxon>
        <taxon>Chloroflexineae</taxon>
        <taxon>Oscillochloridaceae</taxon>
        <taxon>Candidatus Chloroploca</taxon>
    </lineage>
</organism>
<dbReference type="RefSeq" id="WP_135477568.1">
    <property type="nucleotide sequence ID" value="NZ_SIJK02000009.1"/>
</dbReference>
<gene>
    <name evidence="6" type="ORF">EYB53_007405</name>
</gene>
<dbReference type="PANTHER" id="PTHR30055">
    <property type="entry name" value="HTH-TYPE TRANSCRIPTIONAL REGULATOR RUTR"/>
    <property type="match status" value="1"/>
</dbReference>
<evidence type="ECO:0000313" key="7">
    <source>
        <dbReference type="Proteomes" id="UP001193081"/>
    </source>
</evidence>
<dbReference type="Pfam" id="PF13305">
    <property type="entry name" value="TetR_C_33"/>
    <property type="match status" value="1"/>
</dbReference>
<dbReference type="InterPro" id="IPR050109">
    <property type="entry name" value="HTH-type_TetR-like_transc_reg"/>
</dbReference>
<dbReference type="InterPro" id="IPR025996">
    <property type="entry name" value="MT1864/Rv1816-like_C"/>
</dbReference>
<reference evidence="6 7" key="1">
    <citation type="submission" date="2021-03" db="EMBL/GenBank/DDBJ databases">
        <authorList>
            <person name="Grouzdev D.S."/>
        </authorList>
    </citation>
    <scope>NUCLEOTIDE SEQUENCE [LARGE SCALE GENOMIC DNA]</scope>
    <source>
        <strain evidence="6 7">M50-1</strain>
    </source>
</reference>
<dbReference type="InterPro" id="IPR009057">
    <property type="entry name" value="Homeodomain-like_sf"/>
</dbReference>
<evidence type="ECO:0000313" key="6">
    <source>
        <dbReference type="EMBL" id="MBP1465529.1"/>
    </source>
</evidence>
<dbReference type="SUPFAM" id="SSF48498">
    <property type="entry name" value="Tetracyclin repressor-like, C-terminal domain"/>
    <property type="match status" value="1"/>
</dbReference>
<feature type="DNA-binding region" description="H-T-H motif" evidence="4">
    <location>
        <begin position="36"/>
        <end position="55"/>
    </location>
</feature>
<name>A0ABS4D7V4_9CHLR</name>
<evidence type="ECO:0000256" key="1">
    <source>
        <dbReference type="ARBA" id="ARBA00023015"/>
    </source>
</evidence>
<evidence type="ECO:0000256" key="2">
    <source>
        <dbReference type="ARBA" id="ARBA00023125"/>
    </source>
</evidence>
<dbReference type="Proteomes" id="UP001193081">
    <property type="component" value="Unassembled WGS sequence"/>
</dbReference>
<dbReference type="InterPro" id="IPR001647">
    <property type="entry name" value="HTH_TetR"/>
</dbReference>
<dbReference type="Gene3D" id="1.10.357.10">
    <property type="entry name" value="Tetracycline Repressor, domain 2"/>
    <property type="match status" value="1"/>
</dbReference>
<keyword evidence="7" id="KW-1185">Reference proteome</keyword>
<protein>
    <submittedName>
        <fullName evidence="6">TetR/AcrR family transcriptional regulator</fullName>
    </submittedName>
</protein>
<dbReference type="PANTHER" id="PTHR30055:SF243">
    <property type="entry name" value="HTH-TYPE TRANSCRIPTIONAL REGULATOR RV1816"/>
    <property type="match status" value="1"/>
</dbReference>
<dbReference type="Pfam" id="PF00440">
    <property type="entry name" value="TetR_N"/>
    <property type="match status" value="1"/>
</dbReference>
<evidence type="ECO:0000256" key="3">
    <source>
        <dbReference type="ARBA" id="ARBA00023163"/>
    </source>
</evidence>
<comment type="caution">
    <text evidence="6">The sequence shown here is derived from an EMBL/GenBank/DDBJ whole genome shotgun (WGS) entry which is preliminary data.</text>
</comment>
<evidence type="ECO:0000259" key="5">
    <source>
        <dbReference type="PROSITE" id="PS50977"/>
    </source>
</evidence>
<keyword evidence="1" id="KW-0805">Transcription regulation</keyword>
<evidence type="ECO:0000256" key="4">
    <source>
        <dbReference type="PROSITE-ProRule" id="PRU00335"/>
    </source>
</evidence>
<dbReference type="PROSITE" id="PS50977">
    <property type="entry name" value="HTH_TETR_2"/>
    <property type="match status" value="1"/>
</dbReference>
<proteinExistence type="predicted"/>
<keyword evidence="2 4" id="KW-0238">DNA-binding</keyword>
<sequence length="233" mass="25310">MPRAARAVRGNGAATANQIKATARAQMAAHGTAGLSLRGIARAMEITAPAIYNYFPSLDDLITALIIDAFTSLAEATETAEAAVRNQPPFDRIMAICLAYRQWAISHPTDFLLIYGNPIPGYQAPEEITIPLARRPFLGLFHLFASTFETGTLQIPPSYQNIASEMSTAIASWKQSSAIEMPDALVVLLMSGWARVHGAIMLEMFHHLQPLVGDGEAFFVHEVTAFAAQLEIQ</sequence>
<keyword evidence="3" id="KW-0804">Transcription</keyword>